<dbReference type="Proteomes" id="UP000012138">
    <property type="component" value="Unassembled WGS sequence"/>
</dbReference>
<proteinExistence type="predicted"/>
<gene>
    <name evidence="1" type="ORF">LEP1GSC024_0706</name>
</gene>
<organism evidence="1 2">
    <name type="scientific">Leptospira noguchii str. 2001034031</name>
    <dbReference type="NCBI Taxonomy" id="1193053"/>
    <lineage>
        <taxon>Bacteria</taxon>
        <taxon>Pseudomonadati</taxon>
        <taxon>Spirochaetota</taxon>
        <taxon>Spirochaetia</taxon>
        <taxon>Leptospirales</taxon>
        <taxon>Leptospiraceae</taxon>
        <taxon>Leptospira</taxon>
    </lineage>
</organism>
<dbReference type="EMBL" id="AKXB02000081">
    <property type="protein sequence ID" value="EMO89756.1"/>
    <property type="molecule type" value="Genomic_DNA"/>
</dbReference>
<evidence type="ECO:0000313" key="2">
    <source>
        <dbReference type="Proteomes" id="UP000012138"/>
    </source>
</evidence>
<sequence>MFQSTSFSNKGRNWINCVSAFSMVSFNPLPFQTKEET</sequence>
<name>M6YD06_9LEPT</name>
<reference evidence="1 2" key="1">
    <citation type="submission" date="2013-01" db="EMBL/GenBank/DDBJ databases">
        <authorList>
            <person name="Harkins D.M."/>
            <person name="Durkin A.S."/>
            <person name="Brinkac L.M."/>
            <person name="Haft D.H."/>
            <person name="Selengut J.D."/>
            <person name="Sanka R."/>
            <person name="DePew J."/>
            <person name="Purushe J."/>
            <person name="Whelen A.C."/>
            <person name="Vinetz J.M."/>
            <person name="Sutton G.G."/>
            <person name="Nierman W.C."/>
            <person name="Fouts D.E."/>
        </authorList>
    </citation>
    <scope>NUCLEOTIDE SEQUENCE [LARGE SCALE GENOMIC DNA]</scope>
    <source>
        <strain evidence="1 2">2001034031</strain>
    </source>
</reference>
<protein>
    <submittedName>
        <fullName evidence="1">Uncharacterized protein</fullName>
    </submittedName>
</protein>
<evidence type="ECO:0000313" key="1">
    <source>
        <dbReference type="EMBL" id="EMO89756.1"/>
    </source>
</evidence>
<dbReference type="AlphaFoldDB" id="M6YD06"/>
<accession>M6YD06</accession>
<comment type="caution">
    <text evidence="1">The sequence shown here is derived from an EMBL/GenBank/DDBJ whole genome shotgun (WGS) entry which is preliminary data.</text>
</comment>